<organism evidence="1 2">
    <name type="scientific">Candidatus Yanofskybacteria bacterium RIFCSPLOWO2_01_FULL_43_22</name>
    <dbReference type="NCBI Taxonomy" id="1802695"/>
    <lineage>
        <taxon>Bacteria</taxon>
        <taxon>Candidatus Yanofskyibacteriota</taxon>
    </lineage>
</organism>
<sequence>MAKRQEPLFPHEDVYVRLMSSRIHGIGCFAIRDIPAGTNPFEHSSGKMIWIGRNFIEGRTLELKLPRELKKLYRDFCVRRGDNYGCPENFNQLDVSWYLNHSKKPNMVCKVERGVYNFMPQET</sequence>
<dbReference type="EMBL" id="MGKJ01000010">
    <property type="protein sequence ID" value="OGN24615.1"/>
    <property type="molecule type" value="Genomic_DNA"/>
</dbReference>
<evidence type="ECO:0008006" key="3">
    <source>
        <dbReference type="Google" id="ProtNLM"/>
    </source>
</evidence>
<gene>
    <name evidence="1" type="ORF">A3A13_00875</name>
</gene>
<accession>A0A1F8GGT4</accession>
<evidence type="ECO:0000313" key="2">
    <source>
        <dbReference type="Proteomes" id="UP000178911"/>
    </source>
</evidence>
<dbReference type="InterPro" id="IPR046341">
    <property type="entry name" value="SET_dom_sf"/>
</dbReference>
<dbReference type="SUPFAM" id="SSF82199">
    <property type="entry name" value="SET domain"/>
    <property type="match status" value="1"/>
</dbReference>
<comment type="caution">
    <text evidence="1">The sequence shown here is derived from an EMBL/GenBank/DDBJ whole genome shotgun (WGS) entry which is preliminary data.</text>
</comment>
<name>A0A1F8GGT4_9BACT</name>
<reference evidence="1 2" key="1">
    <citation type="journal article" date="2016" name="Nat. Commun.">
        <title>Thousands of microbial genomes shed light on interconnected biogeochemical processes in an aquifer system.</title>
        <authorList>
            <person name="Anantharaman K."/>
            <person name="Brown C.T."/>
            <person name="Hug L.A."/>
            <person name="Sharon I."/>
            <person name="Castelle C.J."/>
            <person name="Probst A.J."/>
            <person name="Thomas B.C."/>
            <person name="Singh A."/>
            <person name="Wilkins M.J."/>
            <person name="Karaoz U."/>
            <person name="Brodie E.L."/>
            <person name="Williams K.H."/>
            <person name="Hubbard S.S."/>
            <person name="Banfield J.F."/>
        </authorList>
    </citation>
    <scope>NUCLEOTIDE SEQUENCE [LARGE SCALE GENOMIC DNA]</scope>
</reference>
<dbReference type="Gene3D" id="2.170.270.10">
    <property type="entry name" value="SET domain"/>
    <property type="match status" value="1"/>
</dbReference>
<dbReference type="AlphaFoldDB" id="A0A1F8GGT4"/>
<proteinExistence type="predicted"/>
<evidence type="ECO:0000313" key="1">
    <source>
        <dbReference type="EMBL" id="OGN24615.1"/>
    </source>
</evidence>
<protein>
    <recommendedName>
        <fullName evidence="3">SET domain-containing protein</fullName>
    </recommendedName>
</protein>
<dbReference type="STRING" id="1802695.A3A13_00875"/>
<dbReference type="Proteomes" id="UP000178911">
    <property type="component" value="Unassembled WGS sequence"/>
</dbReference>